<dbReference type="PANTHER" id="PTHR11607:SF71">
    <property type="entry name" value="ALPHA-MANNOSIDASE"/>
    <property type="match status" value="1"/>
</dbReference>
<dbReference type="EnsemblMetazoa" id="CJA35804c.1">
    <property type="protein sequence ID" value="CJA35804c.1"/>
    <property type="gene ID" value="WBGene00211651"/>
</dbReference>
<sequence length="274" mass="30829">VTSKVSVMDDYSELLHQSIMDTKSVLEELADGELDLYPRIHDGVEMQTILNFEMNSRAREIKIFNSQLFTITDIFEIRVNVGDGGGADELLLSIGGKAIQAQIEPYFIKGKLEKDSRLVLFEATIPPLSMIKVRVQKKNSGGKTVLSKLEISKLSDTWKELEGSFWSLKTTKPSTLSLETQFLETSHDPVTGALQKATKLGSEQTFSCEQSWQKYRDAAGGAYLMRLSSETTDITSNLNGSKSRDHFARLSTNRRTLFSNVLRSKMYQARRRSN</sequence>
<dbReference type="GO" id="GO:0005975">
    <property type="term" value="P:carbohydrate metabolic process"/>
    <property type="evidence" value="ECO:0007669"/>
    <property type="project" value="InterPro"/>
</dbReference>
<dbReference type="GO" id="GO:0004559">
    <property type="term" value="F:alpha-mannosidase activity"/>
    <property type="evidence" value="ECO:0007669"/>
    <property type="project" value="TreeGrafter"/>
</dbReference>
<name>A0A8R1EGC7_CAEJA</name>
<organism evidence="1 2">
    <name type="scientific">Caenorhabditis japonica</name>
    <dbReference type="NCBI Taxonomy" id="281687"/>
    <lineage>
        <taxon>Eukaryota</taxon>
        <taxon>Metazoa</taxon>
        <taxon>Ecdysozoa</taxon>
        <taxon>Nematoda</taxon>
        <taxon>Chromadorea</taxon>
        <taxon>Rhabditida</taxon>
        <taxon>Rhabditina</taxon>
        <taxon>Rhabditomorpha</taxon>
        <taxon>Rhabditoidea</taxon>
        <taxon>Rhabditidae</taxon>
        <taxon>Peloderinae</taxon>
        <taxon>Caenorhabditis</taxon>
    </lineage>
</organism>
<accession>A0A8R1EGC7</accession>
<dbReference type="GO" id="GO:0000139">
    <property type="term" value="C:Golgi membrane"/>
    <property type="evidence" value="ECO:0007669"/>
    <property type="project" value="TreeGrafter"/>
</dbReference>
<dbReference type="GO" id="GO:0006491">
    <property type="term" value="P:N-glycan processing"/>
    <property type="evidence" value="ECO:0007669"/>
    <property type="project" value="TreeGrafter"/>
</dbReference>
<reference evidence="2" key="1">
    <citation type="submission" date="2010-08" db="EMBL/GenBank/DDBJ databases">
        <authorList>
            <consortium name="Caenorhabditis japonica Sequencing Consortium"/>
            <person name="Wilson R.K."/>
        </authorList>
    </citation>
    <scope>NUCLEOTIDE SEQUENCE [LARGE SCALE GENOMIC DNA]</scope>
    <source>
        <strain evidence="2">DF5081</strain>
    </source>
</reference>
<evidence type="ECO:0000313" key="2">
    <source>
        <dbReference type="Proteomes" id="UP000005237"/>
    </source>
</evidence>
<keyword evidence="2" id="KW-1185">Reference proteome</keyword>
<dbReference type="InterPro" id="IPR050843">
    <property type="entry name" value="Glycosyl_Hydrlase_38"/>
</dbReference>
<dbReference type="Proteomes" id="UP000005237">
    <property type="component" value="Unassembled WGS sequence"/>
</dbReference>
<dbReference type="SUPFAM" id="SSF74650">
    <property type="entry name" value="Galactose mutarotase-like"/>
    <property type="match status" value="1"/>
</dbReference>
<reference evidence="1" key="2">
    <citation type="submission" date="2022-06" db="UniProtKB">
        <authorList>
            <consortium name="EnsemblMetazoa"/>
        </authorList>
    </citation>
    <scope>IDENTIFICATION</scope>
    <source>
        <strain evidence="1">DF5081</strain>
    </source>
</reference>
<proteinExistence type="predicted"/>
<dbReference type="InterPro" id="IPR013780">
    <property type="entry name" value="Glyco_hydro_b"/>
</dbReference>
<evidence type="ECO:0000313" key="1">
    <source>
        <dbReference type="EnsemblMetazoa" id="CJA35804c.1"/>
    </source>
</evidence>
<protein>
    <submittedName>
        <fullName evidence="1">Glyco_hydro_38C domain-containing protein</fullName>
    </submittedName>
</protein>
<dbReference type="Gene3D" id="2.60.40.1180">
    <property type="entry name" value="Golgi alpha-mannosidase II"/>
    <property type="match status" value="1"/>
</dbReference>
<dbReference type="PANTHER" id="PTHR11607">
    <property type="entry name" value="ALPHA-MANNOSIDASE"/>
    <property type="match status" value="1"/>
</dbReference>
<dbReference type="AlphaFoldDB" id="A0A8R1EGC7"/>
<dbReference type="InterPro" id="IPR011013">
    <property type="entry name" value="Gal_mutarotase_sf_dom"/>
</dbReference>
<dbReference type="GO" id="GO:0030246">
    <property type="term" value="F:carbohydrate binding"/>
    <property type="evidence" value="ECO:0007669"/>
    <property type="project" value="InterPro"/>
</dbReference>